<dbReference type="Pfam" id="PF00010">
    <property type="entry name" value="HLH"/>
    <property type="match status" value="1"/>
</dbReference>
<dbReference type="SUPFAM" id="SSF47459">
    <property type="entry name" value="HLH, helix-loop-helix DNA-binding domain"/>
    <property type="match status" value="1"/>
</dbReference>
<feature type="compositionally biased region" description="Basic and acidic residues" evidence="3">
    <location>
        <begin position="302"/>
        <end position="327"/>
    </location>
</feature>
<feature type="region of interest" description="Disordered" evidence="3">
    <location>
        <begin position="296"/>
        <end position="364"/>
    </location>
</feature>
<gene>
    <name evidence="5" type="ORF">AWRI4620_LOCUS7353</name>
</gene>
<dbReference type="InterPro" id="IPR047206">
    <property type="entry name" value="bHLHzip_scCBP1-like"/>
</dbReference>
<organism evidence="5 6">
    <name type="scientific">Aureobasidium uvarum</name>
    <dbReference type="NCBI Taxonomy" id="2773716"/>
    <lineage>
        <taxon>Eukaryota</taxon>
        <taxon>Fungi</taxon>
        <taxon>Dikarya</taxon>
        <taxon>Ascomycota</taxon>
        <taxon>Pezizomycotina</taxon>
        <taxon>Dothideomycetes</taxon>
        <taxon>Dothideomycetidae</taxon>
        <taxon>Dothideales</taxon>
        <taxon>Saccotheciaceae</taxon>
        <taxon>Aureobasidium</taxon>
    </lineage>
</organism>
<evidence type="ECO:0000259" key="4">
    <source>
        <dbReference type="PROSITE" id="PS50888"/>
    </source>
</evidence>
<feature type="region of interest" description="Disordered" evidence="3">
    <location>
        <begin position="119"/>
        <end position="207"/>
    </location>
</feature>
<dbReference type="GO" id="GO:0046983">
    <property type="term" value="F:protein dimerization activity"/>
    <property type="evidence" value="ECO:0007669"/>
    <property type="project" value="InterPro"/>
</dbReference>
<dbReference type="AlphaFoldDB" id="A0A9N8PWE9"/>
<dbReference type="PANTHER" id="PTHR47787:SF1">
    <property type="entry name" value="CENTROMERE-BINDING PROTEIN 1"/>
    <property type="match status" value="1"/>
</dbReference>
<feature type="region of interest" description="Disordered" evidence="3">
    <location>
        <begin position="24"/>
        <end position="52"/>
    </location>
</feature>
<feature type="compositionally biased region" description="Low complexity" evidence="3">
    <location>
        <begin position="152"/>
        <end position="164"/>
    </location>
</feature>
<dbReference type="PANTHER" id="PTHR47787">
    <property type="entry name" value="CENTROMERE-BINDING PROTEIN 1"/>
    <property type="match status" value="1"/>
</dbReference>
<protein>
    <recommendedName>
        <fullName evidence="4">BHLH domain-containing protein</fullName>
    </recommendedName>
</protein>
<dbReference type="GO" id="GO:0003677">
    <property type="term" value="F:DNA binding"/>
    <property type="evidence" value="ECO:0007669"/>
    <property type="project" value="UniProtKB-KW"/>
</dbReference>
<dbReference type="GO" id="GO:0003700">
    <property type="term" value="F:DNA-binding transcription factor activity"/>
    <property type="evidence" value="ECO:0007669"/>
    <property type="project" value="InterPro"/>
</dbReference>
<feature type="domain" description="BHLH" evidence="4">
    <location>
        <begin position="194"/>
        <end position="242"/>
    </location>
</feature>
<evidence type="ECO:0000256" key="3">
    <source>
        <dbReference type="SAM" id="MobiDB-lite"/>
    </source>
</evidence>
<evidence type="ECO:0000313" key="5">
    <source>
        <dbReference type="EMBL" id="CAD0113098.1"/>
    </source>
</evidence>
<feature type="region of interest" description="Disordered" evidence="3">
    <location>
        <begin position="65"/>
        <end position="89"/>
    </location>
</feature>
<dbReference type="Gene3D" id="4.10.280.10">
    <property type="entry name" value="Helix-loop-helix DNA-binding domain"/>
    <property type="match status" value="1"/>
</dbReference>
<name>A0A9N8PWE9_9PEZI</name>
<evidence type="ECO:0000256" key="1">
    <source>
        <dbReference type="ARBA" id="ARBA00023125"/>
    </source>
</evidence>
<feature type="compositionally biased region" description="Basic and acidic residues" evidence="3">
    <location>
        <begin position="65"/>
        <end position="79"/>
    </location>
</feature>
<proteinExistence type="predicted"/>
<evidence type="ECO:0000256" key="2">
    <source>
        <dbReference type="ARBA" id="ARBA00023242"/>
    </source>
</evidence>
<dbReference type="CDD" id="cd11398">
    <property type="entry name" value="bHLHzip_scCBP1"/>
    <property type="match status" value="1"/>
</dbReference>
<feature type="compositionally biased region" description="Basic and acidic residues" evidence="3">
    <location>
        <begin position="198"/>
        <end position="207"/>
    </location>
</feature>
<keyword evidence="6" id="KW-1185">Reference proteome</keyword>
<dbReference type="InterPro" id="IPR036638">
    <property type="entry name" value="HLH_DNA-bd_sf"/>
</dbReference>
<dbReference type="EMBL" id="CAINUL010000015">
    <property type="protein sequence ID" value="CAD0113098.1"/>
    <property type="molecule type" value="Genomic_DNA"/>
</dbReference>
<reference evidence="5" key="1">
    <citation type="submission" date="2020-06" db="EMBL/GenBank/DDBJ databases">
        <authorList>
            <person name="Onetto C."/>
        </authorList>
    </citation>
    <scope>NUCLEOTIDE SEQUENCE</scope>
</reference>
<accession>A0A9N8PWE9</accession>
<dbReference type="GO" id="GO:0005634">
    <property type="term" value="C:nucleus"/>
    <property type="evidence" value="ECO:0007669"/>
    <property type="project" value="TreeGrafter"/>
</dbReference>
<dbReference type="SMART" id="SM00353">
    <property type="entry name" value="HLH"/>
    <property type="match status" value="1"/>
</dbReference>
<sequence length="364" mass="40103">MASLAHKRKRDSLDHDVVHAPVPSEFKEFRGSPSGQVEYETPFLNHENDMPPHFADALVQHNAGDHGVHDHSIHDHNVHPQDPTNGQSASETANAALQYSMGVPQNHDEAFLTHTDGHRESSATFSLDAGAGQPNPESYGEFAGLEQLKENAQPQQQQQQAPPQSSVLGPSEGSPSATPSGSKPAVGTDEWHKVRRDNHKEVERRRRETINEGINELAKIVPGCEKNKGSILQRAVQFITQLKENEAQNIEKWTLEKLLAEQVISELSKSCDRLKAELNQVYEDLDAWKMCAQRSGLEPSDEDRANAAGNRDDDAYQKKTRKGDTHPAEINVSRSYHILAAATPENNPFMPQAPSGGPPGAAQW</sequence>
<feature type="compositionally biased region" description="Polar residues" evidence="3">
    <location>
        <begin position="165"/>
        <end position="181"/>
    </location>
</feature>
<keyword evidence="1" id="KW-0238">DNA-binding</keyword>
<dbReference type="PROSITE" id="PS50888">
    <property type="entry name" value="BHLH"/>
    <property type="match status" value="1"/>
</dbReference>
<comment type="caution">
    <text evidence="5">The sequence shown here is derived from an EMBL/GenBank/DDBJ whole genome shotgun (WGS) entry which is preliminary data.</text>
</comment>
<dbReference type="OrthoDB" id="71302at2759"/>
<evidence type="ECO:0000313" key="6">
    <source>
        <dbReference type="Proteomes" id="UP000745764"/>
    </source>
</evidence>
<dbReference type="Proteomes" id="UP000745764">
    <property type="component" value="Unassembled WGS sequence"/>
</dbReference>
<keyword evidence="2" id="KW-0539">Nucleus</keyword>
<dbReference type="InterPro" id="IPR011598">
    <property type="entry name" value="bHLH_dom"/>
</dbReference>